<dbReference type="Proteomes" id="UP000238196">
    <property type="component" value="Unassembled WGS sequence"/>
</dbReference>
<evidence type="ECO:0000256" key="1">
    <source>
        <dbReference type="SAM" id="Phobius"/>
    </source>
</evidence>
<proteinExistence type="predicted"/>
<feature type="transmembrane region" description="Helical" evidence="1">
    <location>
        <begin position="22"/>
        <end position="40"/>
    </location>
</feature>
<dbReference type="EMBL" id="PRLP01000058">
    <property type="protein sequence ID" value="PPC76009.1"/>
    <property type="molecule type" value="Genomic_DNA"/>
</dbReference>
<comment type="caution">
    <text evidence="2">The sequence shown here is derived from an EMBL/GenBank/DDBJ whole genome shotgun (WGS) entry which is preliminary data.</text>
</comment>
<keyword evidence="1" id="KW-0812">Transmembrane</keyword>
<sequence length="74" mass="8396">MLYVLVTFVFRQTSEVIPMEKILSGNWISLFFALTGRLLTGGRFRKNADMECNIGIVAYTTLFVLVSLGYLLSR</sequence>
<evidence type="ECO:0000313" key="2">
    <source>
        <dbReference type="EMBL" id="PPC76009.1"/>
    </source>
</evidence>
<keyword evidence="1" id="KW-0472">Membrane</keyword>
<protein>
    <submittedName>
        <fullName evidence="2">Uncharacterized protein</fullName>
    </submittedName>
</protein>
<feature type="transmembrane region" description="Helical" evidence="1">
    <location>
        <begin position="52"/>
        <end position="72"/>
    </location>
</feature>
<evidence type="ECO:0000313" key="3">
    <source>
        <dbReference type="Proteomes" id="UP000238196"/>
    </source>
</evidence>
<accession>A0A2S5KNA5</accession>
<keyword evidence="1" id="KW-1133">Transmembrane helix</keyword>
<gene>
    <name evidence="2" type="ORF">C4K68_17700</name>
</gene>
<name>A0A2S5KNA5_9PROT</name>
<reference evidence="2 3" key="1">
    <citation type="submission" date="2018-02" db="EMBL/GenBank/DDBJ databases">
        <title>novel marine gammaproteobacteria from coastal saline agro ecosystem.</title>
        <authorList>
            <person name="Krishnan R."/>
            <person name="Ramesh Kumar N."/>
        </authorList>
    </citation>
    <scope>NUCLEOTIDE SEQUENCE [LARGE SCALE GENOMIC DNA]</scope>
    <source>
        <strain evidence="2 3">228</strain>
    </source>
</reference>
<dbReference type="AlphaFoldDB" id="A0A2S5KNA5"/>
<organism evidence="2 3">
    <name type="scientific">Proteobacteria bacterium 228</name>
    <dbReference type="NCBI Taxonomy" id="2083153"/>
    <lineage>
        <taxon>Bacteria</taxon>
        <taxon>Pseudomonadati</taxon>
        <taxon>Pseudomonadota</taxon>
    </lineage>
</organism>